<sequence>MNVAACILLHPVKERFRNALVVLVLLLGMNVRKDLVKGRVELPWVLLQRKKDFTCLRQWWDHGKVQIRLLCQQHTLNVTRYITRSIEALETEIVELEQFCESRGDRGCLEALKTKKTALANLLDTKVQGALVRSRIQDIAEMDTPSTFFFGLERKRGQSRVIHSLLSEEGRELTEPEQIRRRAVDFYSSLFKSEYKENNELFEEYCSGLPQVPEEANGQLDRPLSVPELYAALQSMQSLKAPGIDGLGVDFYKAFWNIVGQDLLDVLNESLHSGSLPLSCRRAVIALLPKKGNLQDIKNWRPVSLLCSDYKILSKALANRLREAMEHVIHRDQTYCVPGRDQQDINILNRITNKFSMVSAARVNWGKSEALAVGNWGGGLPVLPGGLTWKRNGLRYLGVYLGCQEIEAKNWDDIVEKREVLVLNNLVASLLWHRLACLDPPSGLLAQEGGQGLIHLASRVATFRLQFVQRFLGGPPDLVWRSVASCVLKRVNNLGLDAALWSFVQTDSLHWLLKEPLVCGGRLDICSSATPGLKEALIRRRMVTLEQLVAAAGPELTDAQAVSSALGVRSVRLIQRSLGLWKQRLSTKEKGLLLLHERGEAETDPTDDFPELHLHPDLLDLGGPLLDGCGSGSLQSMDRRVLYANIVKTLNKDKLKNREVTVWKDRLGDRVLSGGLSTSPLSRRGLVTSNGEF</sequence>
<accession>A0A5C6P8H4</accession>
<gene>
    <name evidence="1" type="ORF">D4764_14G0004800</name>
</gene>
<name>A0A5C6P8H4_9TELE</name>
<evidence type="ECO:0000313" key="1">
    <source>
        <dbReference type="EMBL" id="TWW74477.1"/>
    </source>
</evidence>
<keyword evidence="2" id="KW-1185">Reference proteome</keyword>
<dbReference type="AlphaFoldDB" id="A0A5C6P8H4"/>
<dbReference type="PANTHER" id="PTHR19446">
    <property type="entry name" value="REVERSE TRANSCRIPTASES"/>
    <property type="match status" value="1"/>
</dbReference>
<dbReference type="Proteomes" id="UP000324091">
    <property type="component" value="Chromosome 14"/>
</dbReference>
<protein>
    <submittedName>
        <fullName evidence="1">Transposon TX1 uncharacterized 149 kDa protein ORF 2</fullName>
    </submittedName>
</protein>
<organism evidence="1 2">
    <name type="scientific">Takifugu flavidus</name>
    <name type="common">sansaifugu</name>
    <dbReference type="NCBI Taxonomy" id="433684"/>
    <lineage>
        <taxon>Eukaryota</taxon>
        <taxon>Metazoa</taxon>
        <taxon>Chordata</taxon>
        <taxon>Craniata</taxon>
        <taxon>Vertebrata</taxon>
        <taxon>Euteleostomi</taxon>
        <taxon>Actinopterygii</taxon>
        <taxon>Neopterygii</taxon>
        <taxon>Teleostei</taxon>
        <taxon>Neoteleostei</taxon>
        <taxon>Acanthomorphata</taxon>
        <taxon>Eupercaria</taxon>
        <taxon>Tetraodontiformes</taxon>
        <taxon>Tetradontoidea</taxon>
        <taxon>Tetraodontidae</taxon>
        <taxon>Takifugu</taxon>
    </lineage>
</organism>
<dbReference type="SUPFAM" id="SSF56672">
    <property type="entry name" value="DNA/RNA polymerases"/>
    <property type="match status" value="1"/>
</dbReference>
<comment type="caution">
    <text evidence="1">The sequence shown here is derived from an EMBL/GenBank/DDBJ whole genome shotgun (WGS) entry which is preliminary data.</text>
</comment>
<reference evidence="1 2" key="1">
    <citation type="submission" date="2019-04" db="EMBL/GenBank/DDBJ databases">
        <title>Chromosome genome assembly for Takifugu flavidus.</title>
        <authorList>
            <person name="Xiao S."/>
        </authorList>
    </citation>
    <scope>NUCLEOTIDE SEQUENCE [LARGE SCALE GENOMIC DNA]</scope>
    <source>
        <strain evidence="1">HTHZ2018</strain>
        <tissue evidence="1">Muscle</tissue>
    </source>
</reference>
<evidence type="ECO:0000313" key="2">
    <source>
        <dbReference type="Proteomes" id="UP000324091"/>
    </source>
</evidence>
<dbReference type="InterPro" id="IPR043502">
    <property type="entry name" value="DNA/RNA_pol_sf"/>
</dbReference>
<dbReference type="EMBL" id="RHFK02000006">
    <property type="protein sequence ID" value="TWW74477.1"/>
    <property type="molecule type" value="Genomic_DNA"/>
</dbReference>
<proteinExistence type="predicted"/>